<feature type="domain" description="NAD-dependent epimerase/dehydratase" evidence="1">
    <location>
        <begin position="6"/>
        <end position="229"/>
    </location>
</feature>
<evidence type="ECO:0000313" key="2">
    <source>
        <dbReference type="EMBL" id="SDU11441.1"/>
    </source>
</evidence>
<dbReference type="RefSeq" id="WP_197673493.1">
    <property type="nucleotide sequence ID" value="NZ_LT629785.1"/>
</dbReference>
<organism evidence="2 3">
    <name type="scientific">Pseudomonas pohangensis</name>
    <dbReference type="NCBI Taxonomy" id="364197"/>
    <lineage>
        <taxon>Bacteria</taxon>
        <taxon>Pseudomonadati</taxon>
        <taxon>Pseudomonadota</taxon>
        <taxon>Gammaproteobacteria</taxon>
        <taxon>Pseudomonadales</taxon>
        <taxon>Pseudomonadaceae</taxon>
        <taxon>Pseudomonas</taxon>
    </lineage>
</organism>
<dbReference type="Pfam" id="PF01370">
    <property type="entry name" value="Epimerase"/>
    <property type="match status" value="1"/>
</dbReference>
<dbReference type="STRING" id="364197.SAMN05216296_1852"/>
<dbReference type="CDD" id="cd05232">
    <property type="entry name" value="UDP_G4E_4_SDR_e"/>
    <property type="match status" value="1"/>
</dbReference>
<dbReference type="EMBL" id="LT629785">
    <property type="protein sequence ID" value="SDU11441.1"/>
    <property type="molecule type" value="Genomic_DNA"/>
</dbReference>
<evidence type="ECO:0000259" key="1">
    <source>
        <dbReference type="Pfam" id="PF01370"/>
    </source>
</evidence>
<sequence>MSSLKILLTGASGFVGGAVLRQLLARPDMRVCVIGRSKLTGLLPELEQFVGQELFSETNCLRALNSVNVVIHCAARVHVMQEQAADPYSEFRRVNVEGTLQLARQAAAAGVRRFIFISSIKVNGEDTSQGIPFCPNGVMGPQDAYGISKCEAEQGLQALAAETGMEVVIIRPVLVYGPGVKANFLSMMSWLSRGIPLPFGAIHNKRSLVALDNLVDLIVTCIDHPAAANQVFLVSDGEDLSTTDLLRRMASALGKPARLLPVPAWLLEFGARLLGKQDLAQRLCGSLQVDISKTRELLGWTPPVSVDEGLRKTAEYFLEHRSK</sequence>
<reference evidence="3" key="1">
    <citation type="submission" date="2016-10" db="EMBL/GenBank/DDBJ databases">
        <authorList>
            <person name="Varghese N."/>
            <person name="Submissions S."/>
        </authorList>
    </citation>
    <scope>NUCLEOTIDE SEQUENCE [LARGE SCALE GENOMIC DNA]</scope>
    <source>
        <strain evidence="3">DSM 17875</strain>
    </source>
</reference>
<proteinExistence type="predicted"/>
<keyword evidence="3" id="KW-1185">Reference proteome</keyword>
<dbReference type="InterPro" id="IPR036291">
    <property type="entry name" value="NAD(P)-bd_dom_sf"/>
</dbReference>
<dbReference type="Proteomes" id="UP000243232">
    <property type="component" value="Chromosome I"/>
</dbReference>
<dbReference type="PANTHER" id="PTHR43245">
    <property type="entry name" value="BIFUNCTIONAL POLYMYXIN RESISTANCE PROTEIN ARNA"/>
    <property type="match status" value="1"/>
</dbReference>
<accession>A0A1H2FVT1</accession>
<name>A0A1H2FVT1_9PSED</name>
<dbReference type="InterPro" id="IPR001509">
    <property type="entry name" value="Epimerase_deHydtase"/>
</dbReference>
<gene>
    <name evidence="2" type="ORF">SAMN05216296_1852</name>
</gene>
<dbReference type="AlphaFoldDB" id="A0A1H2FVT1"/>
<evidence type="ECO:0000313" key="3">
    <source>
        <dbReference type="Proteomes" id="UP000243232"/>
    </source>
</evidence>
<dbReference type="Gene3D" id="3.40.50.720">
    <property type="entry name" value="NAD(P)-binding Rossmann-like Domain"/>
    <property type="match status" value="1"/>
</dbReference>
<protein>
    <submittedName>
        <fullName evidence="2">Nucleoside-diphosphate-sugar epimerase</fullName>
    </submittedName>
</protein>
<dbReference type="SUPFAM" id="SSF51735">
    <property type="entry name" value="NAD(P)-binding Rossmann-fold domains"/>
    <property type="match status" value="1"/>
</dbReference>
<dbReference type="PANTHER" id="PTHR43245:SF58">
    <property type="entry name" value="BLL5923 PROTEIN"/>
    <property type="match status" value="1"/>
</dbReference>
<dbReference type="InterPro" id="IPR050177">
    <property type="entry name" value="Lipid_A_modif_metabolic_enz"/>
</dbReference>